<reference evidence="1 2" key="1">
    <citation type="submission" date="2019-04" db="EMBL/GenBank/DDBJ databases">
        <title>Fungal friends and foes A comparative genomics study of 23 Aspergillus species from section Flavi.</title>
        <authorList>
            <consortium name="DOE Joint Genome Institute"/>
            <person name="Kjaerbolling I."/>
            <person name="Vesth T.C."/>
            <person name="Frisvad J.C."/>
            <person name="Nybo J.L."/>
            <person name="Theobald S."/>
            <person name="Kildgaard S."/>
            <person name="Petersen T.I."/>
            <person name="Kuo A."/>
            <person name="Sato A."/>
            <person name="Lyhne E.K."/>
            <person name="Kogle M.E."/>
            <person name="Wiebenga A."/>
            <person name="Kun R.S."/>
            <person name="Lubbers R.J."/>
            <person name="Makela M.R."/>
            <person name="Barry K."/>
            <person name="Chovatia M."/>
            <person name="Clum A."/>
            <person name="Daum C."/>
            <person name="Haridas S."/>
            <person name="He G."/>
            <person name="LaButti K."/>
            <person name="Lipzen A."/>
            <person name="Mondo S."/>
            <person name="Pangilinan J."/>
            <person name="Riley R."/>
            <person name="Salamov A."/>
            <person name="Simmons B.A."/>
            <person name="Magnuson J.K."/>
            <person name="Henrissat B."/>
            <person name="Mortensen U.H."/>
            <person name="Larsen T.O."/>
            <person name="De vries R.P."/>
            <person name="Grigoriev I.V."/>
            <person name="Machida M."/>
            <person name="Baker S.E."/>
            <person name="Andersen M.R."/>
        </authorList>
    </citation>
    <scope>NUCLEOTIDE SEQUENCE [LARGE SCALE GENOMIC DNA]</scope>
    <source>
        <strain evidence="1 2">CBS 117635</strain>
    </source>
</reference>
<accession>A0A5N6IUA8</accession>
<sequence length="95" mass="10408">MAFSLVVGLIIGIFSTSFSPIIVRGPGLHQKINGLKVFWMILVSPITARTSLGDHRHSLTTVQHGQIIIRSEPHGCTLYGRLTVFARSVIFSHGI</sequence>
<keyword evidence="2" id="KW-1185">Reference proteome</keyword>
<gene>
    <name evidence="1" type="ORF">BDV30DRAFT_216060</name>
</gene>
<name>A0A5N6IUA8_9EURO</name>
<dbReference type="Proteomes" id="UP000326289">
    <property type="component" value="Unassembled WGS sequence"/>
</dbReference>
<dbReference type="AlphaFoldDB" id="A0A5N6IUA8"/>
<dbReference type="EMBL" id="ML732838">
    <property type="protein sequence ID" value="KAB8269948.1"/>
    <property type="molecule type" value="Genomic_DNA"/>
</dbReference>
<proteinExistence type="predicted"/>
<evidence type="ECO:0000313" key="2">
    <source>
        <dbReference type="Proteomes" id="UP000326289"/>
    </source>
</evidence>
<organism evidence="1 2">
    <name type="scientific">Aspergillus minisclerotigenes</name>
    <dbReference type="NCBI Taxonomy" id="656917"/>
    <lineage>
        <taxon>Eukaryota</taxon>
        <taxon>Fungi</taxon>
        <taxon>Dikarya</taxon>
        <taxon>Ascomycota</taxon>
        <taxon>Pezizomycotina</taxon>
        <taxon>Eurotiomycetes</taxon>
        <taxon>Eurotiomycetidae</taxon>
        <taxon>Eurotiales</taxon>
        <taxon>Aspergillaceae</taxon>
        <taxon>Aspergillus</taxon>
        <taxon>Aspergillus subgen. Circumdati</taxon>
    </lineage>
</organism>
<protein>
    <submittedName>
        <fullName evidence="1">Uncharacterized protein</fullName>
    </submittedName>
</protein>
<evidence type="ECO:0000313" key="1">
    <source>
        <dbReference type="EMBL" id="KAB8269948.1"/>
    </source>
</evidence>